<dbReference type="SUPFAM" id="SSF54373">
    <property type="entry name" value="FAD-linked reductases, C-terminal domain"/>
    <property type="match status" value="1"/>
</dbReference>
<dbReference type="InterPro" id="IPR036188">
    <property type="entry name" value="FAD/NAD-bd_sf"/>
</dbReference>
<feature type="binding site" evidence="8">
    <location>
        <begin position="530"/>
        <end position="531"/>
    </location>
    <ligand>
        <name>FAD</name>
        <dbReference type="ChEBI" id="CHEBI:57692"/>
    </ligand>
</feature>
<feature type="domain" description="Glucose-methanol-choline oxidoreductase N-terminal" evidence="11">
    <location>
        <begin position="275"/>
        <end position="289"/>
    </location>
</feature>
<evidence type="ECO:0000256" key="6">
    <source>
        <dbReference type="ARBA" id="ARBA00023002"/>
    </source>
</evidence>
<proteinExistence type="inferred from homology"/>
<dbReference type="PANTHER" id="PTHR11552">
    <property type="entry name" value="GLUCOSE-METHANOL-CHOLINE GMC OXIDOREDUCTASE"/>
    <property type="match status" value="1"/>
</dbReference>
<evidence type="ECO:0000256" key="1">
    <source>
        <dbReference type="ARBA" id="ARBA00001974"/>
    </source>
</evidence>
<dbReference type="InterPro" id="IPR012132">
    <property type="entry name" value="GMC_OxRdtase"/>
</dbReference>
<feature type="binding site" evidence="8">
    <location>
        <begin position="575"/>
        <end position="576"/>
    </location>
    <ligand>
        <name>FAD</name>
        <dbReference type="ChEBI" id="CHEBI:57692"/>
    </ligand>
</feature>
<dbReference type="Pfam" id="PF05199">
    <property type="entry name" value="GMC_oxred_C"/>
    <property type="match status" value="1"/>
</dbReference>
<dbReference type="Proteomes" id="UP000309038">
    <property type="component" value="Unassembled WGS sequence"/>
</dbReference>
<keyword evidence="13" id="KW-1185">Reference proteome</keyword>
<protein>
    <recommendedName>
        <fullName evidence="10 11">Glucose-methanol-choline oxidoreductase N-terminal domain-containing protein</fullName>
    </recommendedName>
</protein>
<dbReference type="EMBL" id="SGPJ01000205">
    <property type="protein sequence ID" value="THG96864.1"/>
    <property type="molecule type" value="Genomic_DNA"/>
</dbReference>
<evidence type="ECO:0000256" key="9">
    <source>
        <dbReference type="RuleBase" id="RU003968"/>
    </source>
</evidence>
<evidence type="ECO:0000256" key="2">
    <source>
        <dbReference type="ARBA" id="ARBA00010790"/>
    </source>
</evidence>
<comment type="similarity">
    <text evidence="2 9">Belongs to the GMC oxidoreductase family.</text>
</comment>
<feature type="binding site" evidence="8">
    <location>
        <position position="235"/>
    </location>
    <ligand>
        <name>FAD</name>
        <dbReference type="ChEBI" id="CHEBI:57692"/>
    </ligand>
</feature>
<gene>
    <name evidence="12" type="ORF">EW026_g5046</name>
</gene>
<dbReference type="AlphaFoldDB" id="A0A4S4KF98"/>
<evidence type="ECO:0000256" key="5">
    <source>
        <dbReference type="ARBA" id="ARBA00022827"/>
    </source>
</evidence>
<dbReference type="InterPro" id="IPR007867">
    <property type="entry name" value="GMC_OxRtase_C"/>
</dbReference>
<dbReference type="PANTHER" id="PTHR11552:SF201">
    <property type="entry name" value="GLUCOSE-METHANOL-CHOLINE OXIDOREDUCTASE N-TERMINAL DOMAIN-CONTAINING PROTEIN"/>
    <property type="match status" value="1"/>
</dbReference>
<dbReference type="SUPFAM" id="SSF51905">
    <property type="entry name" value="FAD/NAD(P)-binding domain"/>
    <property type="match status" value="1"/>
</dbReference>
<organism evidence="12 13">
    <name type="scientific">Hermanssonia centrifuga</name>
    <dbReference type="NCBI Taxonomy" id="98765"/>
    <lineage>
        <taxon>Eukaryota</taxon>
        <taxon>Fungi</taxon>
        <taxon>Dikarya</taxon>
        <taxon>Basidiomycota</taxon>
        <taxon>Agaricomycotina</taxon>
        <taxon>Agaricomycetes</taxon>
        <taxon>Polyporales</taxon>
        <taxon>Meruliaceae</taxon>
        <taxon>Hermanssonia</taxon>
    </lineage>
</organism>
<dbReference type="GO" id="GO:0016614">
    <property type="term" value="F:oxidoreductase activity, acting on CH-OH group of donors"/>
    <property type="evidence" value="ECO:0007669"/>
    <property type="project" value="InterPro"/>
</dbReference>
<feature type="domain" description="Glucose-methanol-choline oxidoreductase N-terminal" evidence="10">
    <location>
        <begin position="82"/>
        <end position="105"/>
    </location>
</feature>
<dbReference type="PROSITE" id="PS00624">
    <property type="entry name" value="GMC_OXRED_2"/>
    <property type="match status" value="1"/>
</dbReference>
<comment type="caution">
    <text evidence="12">The sequence shown here is derived from an EMBL/GenBank/DDBJ whole genome shotgun (WGS) entry which is preliminary data.</text>
</comment>
<feature type="active site" description="Proton acceptor" evidence="7">
    <location>
        <position position="574"/>
    </location>
</feature>
<feature type="binding site" evidence="8">
    <location>
        <begin position="22"/>
        <end position="23"/>
    </location>
    <ligand>
        <name>FAD</name>
        <dbReference type="ChEBI" id="CHEBI:57692"/>
    </ligand>
</feature>
<accession>A0A4S4KF98</accession>
<keyword evidence="3 9" id="KW-0285">Flavoprotein</keyword>
<dbReference type="PIRSF" id="PIRSF000137">
    <property type="entry name" value="Alcohol_oxidase"/>
    <property type="match status" value="1"/>
</dbReference>
<evidence type="ECO:0000256" key="8">
    <source>
        <dbReference type="PIRSR" id="PIRSR000137-2"/>
    </source>
</evidence>
<comment type="cofactor">
    <cofactor evidence="1 8">
        <name>FAD</name>
        <dbReference type="ChEBI" id="CHEBI:57692"/>
    </cofactor>
</comment>
<name>A0A4S4KF98_9APHY</name>
<dbReference type="PROSITE" id="PS00623">
    <property type="entry name" value="GMC_OXRED_1"/>
    <property type="match status" value="1"/>
</dbReference>
<evidence type="ECO:0000256" key="4">
    <source>
        <dbReference type="ARBA" id="ARBA00022729"/>
    </source>
</evidence>
<evidence type="ECO:0000259" key="10">
    <source>
        <dbReference type="PROSITE" id="PS00623"/>
    </source>
</evidence>
<evidence type="ECO:0000313" key="13">
    <source>
        <dbReference type="Proteomes" id="UP000309038"/>
    </source>
</evidence>
<dbReference type="InterPro" id="IPR000172">
    <property type="entry name" value="GMC_OxRdtase_N"/>
</dbReference>
<dbReference type="Pfam" id="PF00732">
    <property type="entry name" value="GMC_oxred_N"/>
    <property type="match status" value="1"/>
</dbReference>
<keyword evidence="6" id="KW-0560">Oxidoreductase</keyword>
<feature type="active site" description="Proton donor" evidence="7">
    <location>
        <position position="531"/>
    </location>
</feature>
<dbReference type="Gene3D" id="3.50.50.60">
    <property type="entry name" value="FAD/NAD(P)-binding domain"/>
    <property type="match status" value="1"/>
</dbReference>
<evidence type="ECO:0000313" key="12">
    <source>
        <dbReference type="EMBL" id="THG96864.1"/>
    </source>
</evidence>
<dbReference type="GO" id="GO:0050660">
    <property type="term" value="F:flavin adenine dinucleotide binding"/>
    <property type="evidence" value="ECO:0007669"/>
    <property type="project" value="InterPro"/>
</dbReference>
<keyword evidence="4" id="KW-0732">Signal</keyword>
<evidence type="ECO:0000256" key="7">
    <source>
        <dbReference type="PIRSR" id="PIRSR000137-1"/>
    </source>
</evidence>
<dbReference type="Gene3D" id="3.30.560.10">
    <property type="entry name" value="Glucose Oxidase, domain 3"/>
    <property type="match status" value="1"/>
</dbReference>
<evidence type="ECO:0000256" key="3">
    <source>
        <dbReference type="ARBA" id="ARBA00022630"/>
    </source>
</evidence>
<keyword evidence="5 8" id="KW-0274">FAD</keyword>
<sequence length="596" mass="65463">MVASLESVSNKSFDYIIVGGGTTGLTLAGRLSEDPKTSVLVLEAGEANLDDPNILRPALHGTHFGNKAYSWDYQTKAAHYSGKGLGGSSGINFLCWTKPPTEDVNGEDFERLGNPGWNWENFEKFVGRTEGFVEPSEEFKKTNGLSSENWKIGRQGPLALSFPATIDEGELKIQQTFVNSGLPWAKNPLSGDPNGVFFIPNTYDPKTHTRTYATTASYSPNKDRPNFTVLVSAHVHHVLTEKAQDGKLTAVGVAFEHGGKVHTVNASREVILSAGALKSPQILELSGIGRKDVLEKIDVPLKLELPGVGENVQEHMFLGMSWELKEDVKFDTWDLLRDPTIAAEHLKLHTTGSGLYTTGIIGFAFTTLDKVTSRAEAIYESIKETVSKLDEKTSPPGLLDQYNILLERFKPGNGSPGCEFISFPGLFSFPNPPEPGKRYATTFVATNYTFSRGTIHSTSNDASKDPEFDAHYFEQDVDLEIFTEMCKFARKMADIAPLKDMIVKELNPGPEVQTHEQMREWVKSTFSTTWHTIGSCSLLPKEKGGVVDPDLKVYGTNNLRVADISVAPLHFGAHPQAMAYGIGEQAAEIIKGKFRA</sequence>
<reference evidence="12 13" key="1">
    <citation type="submission" date="2019-02" db="EMBL/GenBank/DDBJ databases">
        <title>Genome sequencing of the rare red list fungi Phlebia centrifuga.</title>
        <authorList>
            <person name="Buettner E."/>
            <person name="Kellner H."/>
        </authorList>
    </citation>
    <scope>NUCLEOTIDE SEQUENCE [LARGE SCALE GENOMIC DNA]</scope>
    <source>
        <strain evidence="12 13">DSM 108282</strain>
    </source>
</reference>
<evidence type="ECO:0000259" key="11">
    <source>
        <dbReference type="PROSITE" id="PS00624"/>
    </source>
</evidence>